<feature type="transmembrane region" description="Helical" evidence="2">
    <location>
        <begin position="40"/>
        <end position="59"/>
    </location>
</feature>
<name>A0AAQ4DTS3_AMBAM</name>
<accession>A0AAQ4DTS3</accession>
<evidence type="ECO:0000256" key="1">
    <source>
        <dbReference type="SAM" id="MobiDB-lite"/>
    </source>
</evidence>
<dbReference type="Proteomes" id="UP001321473">
    <property type="component" value="Unassembled WGS sequence"/>
</dbReference>
<gene>
    <name evidence="3" type="ORF">V5799_007361</name>
</gene>
<keyword evidence="2" id="KW-1133">Transmembrane helix</keyword>
<evidence type="ECO:0000313" key="3">
    <source>
        <dbReference type="EMBL" id="KAK8765863.1"/>
    </source>
</evidence>
<feature type="region of interest" description="Disordered" evidence="1">
    <location>
        <begin position="157"/>
        <end position="193"/>
    </location>
</feature>
<sequence>MYACLRKSTYLTANCLRQVCFFSFPGAIAFAFLRGFAVSTIGMIGGVLVWCGIIASVFAPDMMWMSLTFGFVQGAGSGFVSMAVTVILMMYFDKYRGVATGIRCAGYSLSSLIYPPIFTFLSEVLPFRQLILIFAGITLHVTPLLLALKEPPWTRKSADVTNSRRRANSMKRIESERIRQQSEQNIKGSTKTKENRVFSERETAMVLNRKLDRVAKSIVCYSIGKRSVEGENSVTAREACNEVTARKSLKENNCVSKVPNRARI</sequence>
<dbReference type="InterPro" id="IPR011701">
    <property type="entry name" value="MFS"/>
</dbReference>
<dbReference type="SUPFAM" id="SSF103473">
    <property type="entry name" value="MFS general substrate transporter"/>
    <property type="match status" value="1"/>
</dbReference>
<dbReference type="InterPro" id="IPR050327">
    <property type="entry name" value="Proton-linked_MCT"/>
</dbReference>
<evidence type="ECO:0000256" key="2">
    <source>
        <dbReference type="SAM" id="Phobius"/>
    </source>
</evidence>
<comment type="caution">
    <text evidence="3">The sequence shown here is derived from an EMBL/GenBank/DDBJ whole genome shotgun (WGS) entry which is preliminary data.</text>
</comment>
<dbReference type="PANTHER" id="PTHR11360">
    <property type="entry name" value="MONOCARBOXYLATE TRANSPORTER"/>
    <property type="match status" value="1"/>
</dbReference>
<protein>
    <recommendedName>
        <fullName evidence="5">Monocarboxylate transporter</fullName>
    </recommendedName>
</protein>
<dbReference type="AlphaFoldDB" id="A0AAQ4DTS3"/>
<feature type="transmembrane region" description="Helical" evidence="2">
    <location>
        <begin position="71"/>
        <end position="92"/>
    </location>
</feature>
<dbReference type="EMBL" id="JARKHS020026928">
    <property type="protein sequence ID" value="KAK8765863.1"/>
    <property type="molecule type" value="Genomic_DNA"/>
</dbReference>
<feature type="compositionally biased region" description="Basic and acidic residues" evidence="1">
    <location>
        <begin position="171"/>
        <end position="180"/>
    </location>
</feature>
<dbReference type="Gene3D" id="1.20.1250.20">
    <property type="entry name" value="MFS general substrate transporter like domains"/>
    <property type="match status" value="1"/>
</dbReference>
<organism evidence="3 4">
    <name type="scientific">Amblyomma americanum</name>
    <name type="common">Lone star tick</name>
    <dbReference type="NCBI Taxonomy" id="6943"/>
    <lineage>
        <taxon>Eukaryota</taxon>
        <taxon>Metazoa</taxon>
        <taxon>Ecdysozoa</taxon>
        <taxon>Arthropoda</taxon>
        <taxon>Chelicerata</taxon>
        <taxon>Arachnida</taxon>
        <taxon>Acari</taxon>
        <taxon>Parasitiformes</taxon>
        <taxon>Ixodida</taxon>
        <taxon>Ixodoidea</taxon>
        <taxon>Ixodidae</taxon>
        <taxon>Amblyomminae</taxon>
        <taxon>Amblyomma</taxon>
    </lineage>
</organism>
<proteinExistence type="predicted"/>
<keyword evidence="2" id="KW-0472">Membrane</keyword>
<dbReference type="Pfam" id="PF07690">
    <property type="entry name" value="MFS_1"/>
    <property type="match status" value="1"/>
</dbReference>
<evidence type="ECO:0008006" key="5">
    <source>
        <dbReference type="Google" id="ProtNLM"/>
    </source>
</evidence>
<dbReference type="InterPro" id="IPR036259">
    <property type="entry name" value="MFS_trans_sf"/>
</dbReference>
<dbReference type="PANTHER" id="PTHR11360:SF303">
    <property type="entry name" value="MAJOR FACILITATOR SUPERFAMILY (MFS) PROFILE DOMAIN-CONTAINING PROTEIN"/>
    <property type="match status" value="1"/>
</dbReference>
<dbReference type="GO" id="GO:0008028">
    <property type="term" value="F:monocarboxylic acid transmembrane transporter activity"/>
    <property type="evidence" value="ECO:0007669"/>
    <property type="project" value="TreeGrafter"/>
</dbReference>
<keyword evidence="2" id="KW-0812">Transmembrane</keyword>
<evidence type="ECO:0000313" key="4">
    <source>
        <dbReference type="Proteomes" id="UP001321473"/>
    </source>
</evidence>
<feature type="transmembrane region" description="Helical" evidence="2">
    <location>
        <begin position="127"/>
        <end position="148"/>
    </location>
</feature>
<keyword evidence="4" id="KW-1185">Reference proteome</keyword>
<feature type="transmembrane region" description="Helical" evidence="2">
    <location>
        <begin position="104"/>
        <end position="121"/>
    </location>
</feature>
<reference evidence="3 4" key="1">
    <citation type="journal article" date="2023" name="Arcadia Sci">
        <title>De novo assembly of a long-read Amblyomma americanum tick genome.</title>
        <authorList>
            <person name="Chou S."/>
            <person name="Poskanzer K.E."/>
            <person name="Rollins M."/>
            <person name="Thuy-Boun P.S."/>
        </authorList>
    </citation>
    <scope>NUCLEOTIDE SEQUENCE [LARGE SCALE GENOMIC DNA]</scope>
    <source>
        <strain evidence="3">F_SG_1</strain>
        <tissue evidence="3">Salivary glands</tissue>
    </source>
</reference>